<dbReference type="RefSeq" id="WP_145226436.1">
    <property type="nucleotide sequence ID" value="NZ_CP036343.1"/>
</dbReference>
<organism evidence="3 4">
    <name type="scientific">Gimesia algae</name>
    <dbReference type="NCBI Taxonomy" id="2527971"/>
    <lineage>
        <taxon>Bacteria</taxon>
        <taxon>Pseudomonadati</taxon>
        <taxon>Planctomycetota</taxon>
        <taxon>Planctomycetia</taxon>
        <taxon>Planctomycetales</taxon>
        <taxon>Planctomycetaceae</taxon>
        <taxon>Gimesia</taxon>
    </lineage>
</organism>
<name>A0A517VBU5_9PLAN</name>
<protein>
    <submittedName>
        <fullName evidence="3">EthD protein</fullName>
    </submittedName>
</protein>
<accession>A0A517VBU5</accession>
<dbReference type="KEGG" id="gax:Pan161_21230"/>
<dbReference type="EMBL" id="CP036343">
    <property type="protein sequence ID" value="QDT90471.1"/>
    <property type="molecule type" value="Genomic_DNA"/>
</dbReference>
<dbReference type="Proteomes" id="UP000316855">
    <property type="component" value="Chromosome"/>
</dbReference>
<dbReference type="InterPro" id="IPR009215">
    <property type="entry name" value="TIM-br_IGPS-like"/>
</dbReference>
<dbReference type="InterPro" id="IPR009799">
    <property type="entry name" value="EthD_dom"/>
</dbReference>
<dbReference type="InterPro" id="IPR011008">
    <property type="entry name" value="Dimeric_a/b-barrel"/>
</dbReference>
<proteinExistence type="predicted"/>
<evidence type="ECO:0000259" key="2">
    <source>
        <dbReference type="Pfam" id="PF09370"/>
    </source>
</evidence>
<evidence type="ECO:0000313" key="4">
    <source>
        <dbReference type="Proteomes" id="UP000316855"/>
    </source>
</evidence>
<dbReference type="NCBIfam" id="TIGR02118">
    <property type="entry name" value="EthD family reductase"/>
    <property type="match status" value="1"/>
</dbReference>
<evidence type="ECO:0000259" key="1">
    <source>
        <dbReference type="Pfam" id="PF07110"/>
    </source>
</evidence>
<keyword evidence="4" id="KW-1185">Reference proteome</keyword>
<dbReference type="PANTHER" id="PTHR40260:SF2">
    <property type="entry name" value="BLR8190 PROTEIN"/>
    <property type="match status" value="1"/>
</dbReference>
<feature type="domain" description="TIM-barrel" evidence="2">
    <location>
        <begin position="2"/>
        <end position="41"/>
    </location>
</feature>
<dbReference type="GO" id="GO:0016491">
    <property type="term" value="F:oxidoreductase activity"/>
    <property type="evidence" value="ECO:0007669"/>
    <property type="project" value="InterPro"/>
</dbReference>
<dbReference type="AlphaFoldDB" id="A0A517VBU5"/>
<dbReference type="PANTHER" id="PTHR40260">
    <property type="entry name" value="BLR8190 PROTEIN"/>
    <property type="match status" value="1"/>
</dbReference>
<gene>
    <name evidence="3" type="ORF">Pan161_21230</name>
</gene>
<dbReference type="SUPFAM" id="SSF54909">
    <property type="entry name" value="Dimeric alpha+beta barrel"/>
    <property type="match status" value="1"/>
</dbReference>
<dbReference type="Gene3D" id="1.20.5.460">
    <property type="entry name" value="Single helix bin"/>
    <property type="match status" value="1"/>
</dbReference>
<dbReference type="Pfam" id="PF07110">
    <property type="entry name" value="EthD"/>
    <property type="match status" value="1"/>
</dbReference>
<sequence length="174" mass="19256">MSDDAQYTFDRVPGIDGFYGASSMERLPTEIAVTDQVHQFGVLCLAKNQTARFSFHRPKDSKMYRLTVMYGHPQDPAVFDRYYHEVHIPLAKTMKGLTGWTIGKCISAEAGSPPPYYLIVSLYAESATGMQAVLESPEGQATIADVSNFATGGVMFMYDEEEVLIPVELKTIGN</sequence>
<reference evidence="3 4" key="1">
    <citation type="submission" date="2019-02" db="EMBL/GenBank/DDBJ databases">
        <title>Deep-cultivation of Planctomycetes and their phenomic and genomic characterization uncovers novel biology.</title>
        <authorList>
            <person name="Wiegand S."/>
            <person name="Jogler M."/>
            <person name="Boedeker C."/>
            <person name="Pinto D."/>
            <person name="Vollmers J."/>
            <person name="Rivas-Marin E."/>
            <person name="Kohn T."/>
            <person name="Peeters S.H."/>
            <person name="Heuer A."/>
            <person name="Rast P."/>
            <person name="Oberbeckmann S."/>
            <person name="Bunk B."/>
            <person name="Jeske O."/>
            <person name="Meyerdierks A."/>
            <person name="Storesund J.E."/>
            <person name="Kallscheuer N."/>
            <person name="Luecker S."/>
            <person name="Lage O.M."/>
            <person name="Pohl T."/>
            <person name="Merkel B.J."/>
            <person name="Hornburger P."/>
            <person name="Mueller R.-W."/>
            <person name="Bruemmer F."/>
            <person name="Labrenz M."/>
            <person name="Spormann A.M."/>
            <person name="Op den Camp H."/>
            <person name="Overmann J."/>
            <person name="Amann R."/>
            <person name="Jetten M.S.M."/>
            <person name="Mascher T."/>
            <person name="Medema M.H."/>
            <person name="Devos D.P."/>
            <person name="Kaster A.-K."/>
            <person name="Ovreas L."/>
            <person name="Rohde M."/>
            <person name="Galperin M.Y."/>
            <person name="Jogler C."/>
        </authorList>
    </citation>
    <scope>NUCLEOTIDE SEQUENCE [LARGE SCALE GENOMIC DNA]</scope>
    <source>
        <strain evidence="3 4">Pan161</strain>
    </source>
</reference>
<dbReference type="OrthoDB" id="5294870at2"/>
<evidence type="ECO:0000313" key="3">
    <source>
        <dbReference type="EMBL" id="QDT90471.1"/>
    </source>
</evidence>
<feature type="domain" description="EthD" evidence="1">
    <location>
        <begin position="73"/>
        <end position="151"/>
    </location>
</feature>
<dbReference type="Pfam" id="PF09370">
    <property type="entry name" value="PEP_hydrolase"/>
    <property type="match status" value="1"/>
</dbReference>
<dbReference type="Gene3D" id="3.30.70.100">
    <property type="match status" value="1"/>
</dbReference>